<evidence type="ECO:0000313" key="5">
    <source>
        <dbReference type="EMBL" id="MBE7524796.1"/>
    </source>
</evidence>
<keyword evidence="5" id="KW-0540">Nuclease</keyword>
<reference evidence="5" key="1">
    <citation type="submission" date="2020-05" db="EMBL/GenBank/DDBJ databases">
        <title>High-Quality Genomes of Partial-Nitritation/Anammox System by Hierarchical Clustering Based Hybrid Assembly.</title>
        <authorList>
            <person name="Liu L."/>
            <person name="Wang Y."/>
            <person name="Che Y."/>
            <person name="Chen Y."/>
            <person name="Xia Y."/>
            <person name="Luo R."/>
            <person name="Cheng S.H."/>
            <person name="Zheng C."/>
            <person name="Zhang T."/>
        </authorList>
    </citation>
    <scope>NUCLEOTIDE SEQUENCE</scope>
    <source>
        <strain evidence="5">H1_PAT1</strain>
    </source>
</reference>
<dbReference type="InterPro" id="IPR000055">
    <property type="entry name" value="Restrct_endonuc_typeI_TRD"/>
</dbReference>
<evidence type="ECO:0000259" key="4">
    <source>
        <dbReference type="Pfam" id="PF01420"/>
    </source>
</evidence>
<gene>
    <name evidence="5" type="ORF">HS096_00140</name>
</gene>
<dbReference type="GO" id="GO:0004519">
    <property type="term" value="F:endonuclease activity"/>
    <property type="evidence" value="ECO:0007669"/>
    <property type="project" value="UniProtKB-KW"/>
</dbReference>
<comment type="caution">
    <text evidence="5">The sequence shown here is derived from an EMBL/GenBank/DDBJ whole genome shotgun (WGS) entry which is preliminary data.</text>
</comment>
<keyword evidence="5" id="KW-0378">Hydrolase</keyword>
<keyword evidence="3" id="KW-0238">DNA-binding</keyword>
<feature type="domain" description="Type I restriction modification DNA specificity" evidence="4">
    <location>
        <begin position="9"/>
        <end position="182"/>
    </location>
</feature>
<comment type="similarity">
    <text evidence="1">Belongs to the type-I restriction system S methylase family.</text>
</comment>
<dbReference type="AlphaFoldDB" id="A0A928TPQ4"/>
<dbReference type="Proteomes" id="UP000710385">
    <property type="component" value="Unassembled WGS sequence"/>
</dbReference>
<evidence type="ECO:0000256" key="3">
    <source>
        <dbReference type="ARBA" id="ARBA00023125"/>
    </source>
</evidence>
<dbReference type="Gene3D" id="3.90.220.20">
    <property type="entry name" value="DNA methylase specificity domains"/>
    <property type="match status" value="2"/>
</dbReference>
<accession>A0A928TPQ4</accession>
<evidence type="ECO:0000256" key="2">
    <source>
        <dbReference type="ARBA" id="ARBA00022747"/>
    </source>
</evidence>
<dbReference type="CDD" id="cd17257">
    <property type="entry name" value="RMtype1_S_EcoBI-TRD1-CR1_like"/>
    <property type="match status" value="1"/>
</dbReference>
<protein>
    <submittedName>
        <fullName evidence="5">Restriction endonuclease subunit S</fullName>
    </submittedName>
</protein>
<dbReference type="GO" id="GO:0003677">
    <property type="term" value="F:DNA binding"/>
    <property type="evidence" value="ECO:0007669"/>
    <property type="project" value="UniProtKB-KW"/>
</dbReference>
<dbReference type="EMBL" id="JABTTY010000001">
    <property type="protein sequence ID" value="MBE7524796.1"/>
    <property type="molecule type" value="Genomic_DNA"/>
</dbReference>
<keyword evidence="5" id="KW-0255">Endonuclease</keyword>
<dbReference type="InterPro" id="IPR044946">
    <property type="entry name" value="Restrct_endonuc_typeI_TRD_sf"/>
</dbReference>
<evidence type="ECO:0000313" key="6">
    <source>
        <dbReference type="Proteomes" id="UP000710385"/>
    </source>
</evidence>
<keyword evidence="2" id="KW-0680">Restriction system</keyword>
<dbReference type="InterPro" id="IPR052021">
    <property type="entry name" value="Type-I_RS_S_subunit"/>
</dbReference>
<dbReference type="GO" id="GO:0009307">
    <property type="term" value="P:DNA restriction-modification system"/>
    <property type="evidence" value="ECO:0007669"/>
    <property type="project" value="UniProtKB-KW"/>
</dbReference>
<dbReference type="PANTHER" id="PTHR30408:SF12">
    <property type="entry name" value="TYPE I RESTRICTION ENZYME MJAVIII SPECIFICITY SUBUNIT"/>
    <property type="match status" value="1"/>
</dbReference>
<organism evidence="5 6">
    <name type="scientific">candidate division WWE3 bacterium</name>
    <dbReference type="NCBI Taxonomy" id="2053526"/>
    <lineage>
        <taxon>Bacteria</taxon>
        <taxon>Katanobacteria</taxon>
    </lineage>
</organism>
<proteinExistence type="inferred from homology"/>
<evidence type="ECO:0000256" key="1">
    <source>
        <dbReference type="ARBA" id="ARBA00010923"/>
    </source>
</evidence>
<feature type="domain" description="Type I restriction modification DNA specificity" evidence="4">
    <location>
        <begin position="207"/>
        <end position="351"/>
    </location>
</feature>
<sequence length="392" mass="44734">MTTVKTQSWKKMRFADFVDTEPKSTLKKDQEYPFIPMELVDGVSKYPTSYFKKKFTGGGTRFMDGDTIFARITPCLENGKIAQIKDLPENVGFGSTEFFVFRSKDGVSDKDFIYYLSRTDHVRSPAVKSMVGASGRQRANKTVIENLEILVPPLSEQHDISKILSVYDTLIENNTRRIHILEQMAQVIYAEYFATVAEAIVEKKKLPVGWKAENLYDVADIKMGYAFKANQFNEEQRGLRTVRIRDIPSGVATTYTTEEVNSSYLVKKGDFLIGMDGIFHMNHWQDEDALLVQRVCRVKPKSEKMRAYLALSLVKPVKHFEATLMGATVAHLGSRHLEEVFIAIPDSSFDQKLEYLNMFLDAKLQYSYQNQALRKTRDLLIPKLVTGEIAVK</sequence>
<dbReference type="PANTHER" id="PTHR30408">
    <property type="entry name" value="TYPE-1 RESTRICTION ENZYME ECOKI SPECIFICITY PROTEIN"/>
    <property type="match status" value="1"/>
</dbReference>
<name>A0A928TPQ4_UNCKA</name>
<dbReference type="SUPFAM" id="SSF116734">
    <property type="entry name" value="DNA methylase specificity domain"/>
    <property type="match status" value="2"/>
</dbReference>
<dbReference type="Pfam" id="PF01420">
    <property type="entry name" value="Methylase_S"/>
    <property type="match status" value="2"/>
</dbReference>
<dbReference type="CDD" id="cd17260">
    <property type="entry name" value="RMtype1_S_EcoEI-TRD1-CR1_like"/>
    <property type="match status" value="1"/>
</dbReference>